<dbReference type="EMBL" id="JBHSAQ010000014">
    <property type="protein sequence ID" value="MFC3960032.1"/>
    <property type="molecule type" value="Genomic_DNA"/>
</dbReference>
<dbReference type="Pfam" id="PF00582">
    <property type="entry name" value="Usp"/>
    <property type="match status" value="1"/>
</dbReference>
<proteinExistence type="predicted"/>
<reference evidence="2 3" key="1">
    <citation type="journal article" date="2019" name="Int. J. Syst. Evol. Microbiol.">
        <title>The Global Catalogue of Microorganisms (GCM) 10K type strain sequencing project: providing services to taxonomists for standard genome sequencing and annotation.</title>
        <authorList>
            <consortium name="The Broad Institute Genomics Platform"/>
            <consortium name="The Broad Institute Genome Sequencing Center for Infectious Disease"/>
            <person name="Wu L."/>
            <person name="Ma J."/>
        </authorList>
    </citation>
    <scope>NUCLEOTIDE SEQUENCE [LARGE SCALE GENOMIC DNA]</scope>
    <source>
        <strain evidence="2 3">IBRC-M 10256</strain>
    </source>
</reference>
<name>A0ABD5NSR1_9EURY</name>
<evidence type="ECO:0000313" key="3">
    <source>
        <dbReference type="Proteomes" id="UP001595846"/>
    </source>
</evidence>
<accession>A0ABD5NSR1</accession>
<comment type="caution">
    <text evidence="2">The sequence shown here is derived from an EMBL/GenBank/DDBJ whole genome shotgun (WGS) entry which is preliminary data.</text>
</comment>
<gene>
    <name evidence="2" type="ORF">ACFOUR_16860</name>
</gene>
<sequence>MTLIVAPVRFPLDHRSKATLERAIELMDEREADLTVLHVNLYQNGHSVTRRELKEAVERAFGPIGTARFVVRTGFLVEESILDEVAAEDADVVVVGREQRTLWRRLLRRLTNNPNIVEYLQHNLDCEVVTAEAAPS</sequence>
<dbReference type="Gene3D" id="3.40.50.620">
    <property type="entry name" value="HUPs"/>
    <property type="match status" value="1"/>
</dbReference>
<dbReference type="SUPFAM" id="SSF52402">
    <property type="entry name" value="Adenine nucleotide alpha hydrolases-like"/>
    <property type="match status" value="1"/>
</dbReference>
<dbReference type="InterPro" id="IPR014729">
    <property type="entry name" value="Rossmann-like_a/b/a_fold"/>
</dbReference>
<protein>
    <submittedName>
        <fullName evidence="2">Universal stress protein</fullName>
    </submittedName>
</protein>
<keyword evidence="3" id="KW-1185">Reference proteome</keyword>
<dbReference type="AlphaFoldDB" id="A0ABD5NSR1"/>
<feature type="domain" description="UspA" evidence="1">
    <location>
        <begin position="15"/>
        <end position="128"/>
    </location>
</feature>
<dbReference type="Proteomes" id="UP001595846">
    <property type="component" value="Unassembled WGS sequence"/>
</dbReference>
<organism evidence="2 3">
    <name type="scientific">Halovivax cerinus</name>
    <dbReference type="NCBI Taxonomy" id="1487865"/>
    <lineage>
        <taxon>Archaea</taxon>
        <taxon>Methanobacteriati</taxon>
        <taxon>Methanobacteriota</taxon>
        <taxon>Stenosarchaea group</taxon>
        <taxon>Halobacteria</taxon>
        <taxon>Halobacteriales</taxon>
        <taxon>Natrialbaceae</taxon>
        <taxon>Halovivax</taxon>
    </lineage>
</organism>
<evidence type="ECO:0000313" key="2">
    <source>
        <dbReference type="EMBL" id="MFC3960032.1"/>
    </source>
</evidence>
<evidence type="ECO:0000259" key="1">
    <source>
        <dbReference type="Pfam" id="PF00582"/>
    </source>
</evidence>
<dbReference type="InterPro" id="IPR006016">
    <property type="entry name" value="UspA"/>
</dbReference>
<dbReference type="GeneID" id="73904198"/>
<dbReference type="RefSeq" id="WP_256531457.1">
    <property type="nucleotide sequence ID" value="NZ_CP101824.1"/>
</dbReference>